<protein>
    <submittedName>
        <fullName evidence="1">Uncharacterized protein</fullName>
    </submittedName>
</protein>
<dbReference type="AlphaFoldDB" id="A0A1H3YXK9"/>
<dbReference type="EMBL" id="FNRK01000004">
    <property type="protein sequence ID" value="SEA16147.1"/>
    <property type="molecule type" value="Genomic_DNA"/>
</dbReference>
<keyword evidence="2" id="KW-1185">Reference proteome</keyword>
<dbReference type="Proteomes" id="UP000199394">
    <property type="component" value="Unassembled WGS sequence"/>
</dbReference>
<reference evidence="1 2" key="1">
    <citation type="submission" date="2016-10" db="EMBL/GenBank/DDBJ databases">
        <authorList>
            <person name="de Groot N.N."/>
        </authorList>
    </citation>
    <scope>NUCLEOTIDE SEQUENCE [LARGE SCALE GENOMIC DNA]</scope>
    <source>
        <strain evidence="1 2">SR12</strain>
    </source>
</reference>
<evidence type="ECO:0000313" key="1">
    <source>
        <dbReference type="EMBL" id="SEA16147.1"/>
    </source>
</evidence>
<accession>A0A1H3YXK9</accession>
<dbReference type="RefSeq" id="WP_090305308.1">
    <property type="nucleotide sequence ID" value="NZ_FNRK01000004.1"/>
</dbReference>
<evidence type="ECO:0000313" key="2">
    <source>
        <dbReference type="Proteomes" id="UP000199394"/>
    </source>
</evidence>
<name>A0A1H3YXK9_9FIRM</name>
<organism evidence="1 2">
    <name type="scientific">Eubacterium aggregans</name>
    <dbReference type="NCBI Taxonomy" id="81409"/>
    <lineage>
        <taxon>Bacteria</taxon>
        <taxon>Bacillati</taxon>
        <taxon>Bacillota</taxon>
        <taxon>Clostridia</taxon>
        <taxon>Eubacteriales</taxon>
        <taxon>Eubacteriaceae</taxon>
        <taxon>Eubacterium</taxon>
    </lineage>
</organism>
<dbReference type="STRING" id="81409.SAMN04515656_104153"/>
<proteinExistence type="predicted"/>
<dbReference type="OrthoDB" id="2609750at2"/>
<sequence length="627" mass="64419">MAIPFLTGIDLNKNELLNARIQNLATAPSSPVGGQIYYNTSDNNFYGFNGTAWEEIGRDSLAWDDITGKPSTYPATAHNHDDRYFTESEITTKLGGKSDTTHNHDSAYLGKTAKAASAGSADTVPWSGVSGKPATYTPPVASATQLGGIKAGDNVTIDSAGVLSVASNPDRYIIKEQRFVATAGQTAFTLTGGSYYRGVGALEVYLNGIKLESAIITETSTTAFALKLPLEEGDILLARYVQLIDVEPYPIHADEHLTSGTDPIPLATASADGLMPAADKAKLAGIAAGANAYTHPGYTARASGLYKVTVDAAGHVSAVAAATKADITGLGIPGQDTVYVVATQAANGLMSSSDKVKLDNSSTTAQVNTAISTAISAAIANLIDSAPGTMDTLNEIAAALGDDPNFAATMTNLIAGKVDKVTGKSLSSNDFTDALLTKLNGIAAGANAYSHPEYTAKAAGLYKVTVDSLGHVSAATAVGKADITGLGIPGQDTTYVVATASVAGLMSAADKAKLDGIAAGATNYSHPSTHPATMITEDTSHRFATDAEKTAWNAKPKKYATAIGNGSATSIAVTHNLGTQDVTVTVREAATPYSVVMCDMQITSTNVVTLLFAVAPASGAYRVTVTG</sequence>
<gene>
    <name evidence="1" type="ORF">SAMN04515656_104153</name>
</gene>